<gene>
    <name evidence="5" type="primary">pdxH</name>
    <name evidence="10" type="ORF">HMPREF9134_00247</name>
</gene>
<organism evidence="10 11">
    <name type="scientific">Porphyromonas catoniae F0037</name>
    <dbReference type="NCBI Taxonomy" id="1127696"/>
    <lineage>
        <taxon>Bacteria</taxon>
        <taxon>Pseudomonadati</taxon>
        <taxon>Bacteroidota</taxon>
        <taxon>Bacteroidia</taxon>
        <taxon>Bacteroidales</taxon>
        <taxon>Porphyromonadaceae</taxon>
        <taxon>Porphyromonas</taxon>
    </lineage>
</organism>
<feature type="binding site" evidence="5 6">
    <location>
        <position position="69"/>
    </location>
    <ligand>
        <name>substrate</name>
    </ligand>
</feature>
<keyword evidence="5" id="KW-0664">Pyridoxine biosynthesis</keyword>
<dbReference type="InterPro" id="IPR000659">
    <property type="entry name" value="Pyridox_Oxase"/>
</dbReference>
<reference evidence="10 11" key="1">
    <citation type="submission" date="2012-05" db="EMBL/GenBank/DDBJ databases">
        <authorList>
            <person name="Weinstock G."/>
            <person name="Sodergren E."/>
            <person name="Lobos E.A."/>
            <person name="Fulton L."/>
            <person name="Fulton R."/>
            <person name="Courtney L."/>
            <person name="Fronick C."/>
            <person name="O'Laughlin M."/>
            <person name="Godfrey J."/>
            <person name="Wilson R.M."/>
            <person name="Miner T."/>
            <person name="Farmer C."/>
            <person name="Delehaunty K."/>
            <person name="Cordes M."/>
            <person name="Minx P."/>
            <person name="Tomlinson C."/>
            <person name="Chen J."/>
            <person name="Wollam A."/>
            <person name="Pepin K.H."/>
            <person name="Bhonagiri V."/>
            <person name="Zhang X."/>
            <person name="Suruliraj S."/>
            <person name="Warren W."/>
            <person name="Mitreva M."/>
            <person name="Mardis E.R."/>
            <person name="Wilson R.K."/>
        </authorList>
    </citation>
    <scope>NUCLEOTIDE SEQUENCE [LARGE SCALE GENOMIC DNA]</scope>
    <source>
        <strain evidence="10 11">F0037</strain>
    </source>
</reference>
<feature type="binding site" evidence="5 7">
    <location>
        <position position="108"/>
    </location>
    <ligand>
        <name>FMN</name>
        <dbReference type="ChEBI" id="CHEBI:58210"/>
    </ligand>
</feature>
<dbReference type="GO" id="GO:0010181">
    <property type="term" value="F:FMN binding"/>
    <property type="evidence" value="ECO:0007669"/>
    <property type="project" value="UniProtKB-UniRule"/>
</dbReference>
<dbReference type="InterPro" id="IPR011576">
    <property type="entry name" value="Pyridox_Oxase_N"/>
</dbReference>
<comment type="pathway">
    <text evidence="5">Cofactor metabolism; pyridoxal 5'-phosphate salvage; pyridoxal 5'-phosphate from pyridoxamine 5'-phosphate: step 1/1.</text>
</comment>
<dbReference type="PIRSF" id="PIRSF000190">
    <property type="entry name" value="Pyd_amn-ph_oxd"/>
    <property type="match status" value="1"/>
</dbReference>
<dbReference type="NCBIfam" id="TIGR00558">
    <property type="entry name" value="pdxH"/>
    <property type="match status" value="1"/>
</dbReference>
<feature type="binding site" evidence="6">
    <location>
        <begin position="11"/>
        <end position="14"/>
    </location>
    <ligand>
        <name>substrate</name>
    </ligand>
</feature>
<dbReference type="InterPro" id="IPR012349">
    <property type="entry name" value="Split_barrel_FMN-bd"/>
</dbReference>
<keyword evidence="4 5" id="KW-0560">Oxidoreductase</keyword>
<dbReference type="PROSITE" id="PS01064">
    <property type="entry name" value="PYRIDOX_OXIDASE"/>
    <property type="match status" value="1"/>
</dbReference>
<evidence type="ECO:0000256" key="2">
    <source>
        <dbReference type="ARBA" id="ARBA00022630"/>
    </source>
</evidence>
<dbReference type="GO" id="GO:0008615">
    <property type="term" value="P:pyridoxine biosynthetic process"/>
    <property type="evidence" value="ECO:0007669"/>
    <property type="project" value="UniProtKB-UniRule"/>
</dbReference>
<dbReference type="PANTHER" id="PTHR10851">
    <property type="entry name" value="PYRIDOXINE-5-PHOSPHATE OXIDASE"/>
    <property type="match status" value="1"/>
</dbReference>
<dbReference type="Gene3D" id="2.30.110.10">
    <property type="entry name" value="Electron Transport, Fmn-binding Protein, Chain A"/>
    <property type="match status" value="1"/>
</dbReference>
<dbReference type="STRING" id="1127696.HMPREF9134_00247"/>
<accession>L1NHG9</accession>
<evidence type="ECO:0000256" key="7">
    <source>
        <dbReference type="PIRSR" id="PIRSR000190-2"/>
    </source>
</evidence>
<dbReference type="Pfam" id="PF01243">
    <property type="entry name" value="PNPOx_N"/>
    <property type="match status" value="1"/>
</dbReference>
<dbReference type="SUPFAM" id="SSF50475">
    <property type="entry name" value="FMN-binding split barrel"/>
    <property type="match status" value="1"/>
</dbReference>
<comment type="catalytic activity">
    <reaction evidence="5">
        <text>pyridoxine 5'-phosphate + O2 = pyridoxal 5'-phosphate + H2O2</text>
        <dbReference type="Rhea" id="RHEA:15149"/>
        <dbReference type="ChEBI" id="CHEBI:15379"/>
        <dbReference type="ChEBI" id="CHEBI:16240"/>
        <dbReference type="ChEBI" id="CHEBI:58589"/>
        <dbReference type="ChEBI" id="CHEBI:597326"/>
        <dbReference type="EC" id="1.4.3.5"/>
    </reaction>
</comment>
<dbReference type="UniPathway" id="UPA01068">
    <property type="reaction ID" value="UER00304"/>
</dbReference>
<feature type="binding site" evidence="5">
    <location>
        <begin position="79"/>
        <end position="80"/>
    </location>
    <ligand>
        <name>FMN</name>
        <dbReference type="ChEBI" id="CHEBI:58210"/>
    </ligand>
</feature>
<dbReference type="EMBL" id="AMEQ01000010">
    <property type="protein sequence ID" value="EKY02803.1"/>
    <property type="molecule type" value="Genomic_DNA"/>
</dbReference>
<comment type="similarity">
    <text evidence="1 5">Belongs to the pyridoxamine 5'-phosphate oxidase family.</text>
</comment>
<feature type="binding site" evidence="5 6">
    <location>
        <position position="126"/>
    </location>
    <ligand>
        <name>substrate</name>
    </ligand>
</feature>
<feature type="domain" description="Pyridoxine 5'-phosphate oxidase dimerisation C-terminal" evidence="9">
    <location>
        <begin position="175"/>
        <end position="216"/>
    </location>
</feature>
<feature type="binding site" evidence="5 6">
    <location>
        <begin position="194"/>
        <end position="196"/>
    </location>
    <ligand>
        <name>substrate</name>
    </ligand>
</feature>
<dbReference type="HOGENOM" id="CLU_032263_2_2_10"/>
<dbReference type="PANTHER" id="PTHR10851:SF0">
    <property type="entry name" value="PYRIDOXINE-5'-PHOSPHATE OXIDASE"/>
    <property type="match status" value="1"/>
</dbReference>
<dbReference type="HAMAP" id="MF_01629">
    <property type="entry name" value="PdxH"/>
    <property type="match status" value="1"/>
</dbReference>
<evidence type="ECO:0000259" key="9">
    <source>
        <dbReference type="Pfam" id="PF10590"/>
    </source>
</evidence>
<feature type="binding site" evidence="5 7">
    <location>
        <position position="86"/>
    </location>
    <ligand>
        <name>FMN</name>
        <dbReference type="ChEBI" id="CHEBI:58210"/>
    </ligand>
</feature>
<dbReference type="InterPro" id="IPR019576">
    <property type="entry name" value="Pyridoxamine_oxidase_dimer_C"/>
</dbReference>
<evidence type="ECO:0000256" key="1">
    <source>
        <dbReference type="ARBA" id="ARBA00007301"/>
    </source>
</evidence>
<feature type="binding site" evidence="5 7">
    <location>
        <begin position="64"/>
        <end position="69"/>
    </location>
    <ligand>
        <name>FMN</name>
        <dbReference type="ChEBI" id="CHEBI:58210"/>
    </ligand>
</feature>
<evidence type="ECO:0000313" key="11">
    <source>
        <dbReference type="Proteomes" id="UP000010408"/>
    </source>
</evidence>
<dbReference type="eggNOG" id="COG0259">
    <property type="taxonomic scope" value="Bacteria"/>
</dbReference>
<dbReference type="GO" id="GO:0004733">
    <property type="term" value="F:pyridoxamine phosphate oxidase activity"/>
    <property type="evidence" value="ECO:0007669"/>
    <property type="project" value="UniProtKB-UniRule"/>
</dbReference>
<proteinExistence type="inferred from homology"/>
<comment type="catalytic activity">
    <reaction evidence="5">
        <text>pyridoxamine 5'-phosphate + O2 + H2O = pyridoxal 5'-phosphate + H2O2 + NH4(+)</text>
        <dbReference type="Rhea" id="RHEA:15817"/>
        <dbReference type="ChEBI" id="CHEBI:15377"/>
        <dbReference type="ChEBI" id="CHEBI:15379"/>
        <dbReference type="ChEBI" id="CHEBI:16240"/>
        <dbReference type="ChEBI" id="CHEBI:28938"/>
        <dbReference type="ChEBI" id="CHEBI:58451"/>
        <dbReference type="ChEBI" id="CHEBI:597326"/>
        <dbReference type="EC" id="1.4.3.5"/>
    </reaction>
</comment>
<keyword evidence="2 5" id="KW-0285">Flavoprotein</keyword>
<evidence type="ECO:0000256" key="4">
    <source>
        <dbReference type="ARBA" id="ARBA00023002"/>
    </source>
</evidence>
<evidence type="ECO:0000256" key="5">
    <source>
        <dbReference type="HAMAP-Rule" id="MF_01629"/>
    </source>
</evidence>
<dbReference type="RefSeq" id="WP_005468381.1">
    <property type="nucleotide sequence ID" value="NZ_KB291042.1"/>
</dbReference>
<feature type="binding site" evidence="5 7">
    <location>
        <position position="188"/>
    </location>
    <ligand>
        <name>FMN</name>
        <dbReference type="ChEBI" id="CHEBI:58210"/>
    </ligand>
</feature>
<dbReference type="AlphaFoldDB" id="L1NHG9"/>
<dbReference type="NCBIfam" id="NF004231">
    <property type="entry name" value="PRK05679.1"/>
    <property type="match status" value="1"/>
</dbReference>
<feature type="binding site" evidence="5 6">
    <location>
        <position position="134"/>
    </location>
    <ligand>
        <name>substrate</name>
    </ligand>
</feature>
<comment type="pathway">
    <text evidence="5">Cofactor metabolism; pyridoxal 5'-phosphate salvage; pyridoxal 5'-phosphate from pyridoxine 5'-phosphate: step 1/1.</text>
</comment>
<evidence type="ECO:0000313" key="10">
    <source>
        <dbReference type="EMBL" id="EKY02803.1"/>
    </source>
</evidence>
<dbReference type="Proteomes" id="UP000010408">
    <property type="component" value="Unassembled WGS sequence"/>
</dbReference>
<protein>
    <recommendedName>
        <fullName evidence="5">Pyridoxine/pyridoxamine 5'-phosphate oxidase</fullName>
        <ecNumber evidence="5">1.4.3.5</ecNumber>
    </recommendedName>
    <alternativeName>
        <fullName evidence="5">PNP/PMP oxidase</fullName>
        <shortName evidence="5">PNPOx</shortName>
    </alternativeName>
    <alternativeName>
        <fullName evidence="5">Pyridoxal 5'-phosphate synthase</fullName>
    </alternativeName>
</protein>
<dbReference type="EC" id="1.4.3.5" evidence="5"/>
<feature type="binding site" evidence="5 7">
    <location>
        <position position="85"/>
    </location>
    <ligand>
        <name>FMN</name>
        <dbReference type="ChEBI" id="CHEBI:58210"/>
    </ligand>
</feature>
<evidence type="ECO:0000259" key="8">
    <source>
        <dbReference type="Pfam" id="PF01243"/>
    </source>
</evidence>
<comment type="cofactor">
    <cofactor evidence="5 7">
        <name>FMN</name>
        <dbReference type="ChEBI" id="CHEBI:58210"/>
    </cofactor>
    <text evidence="5 7">Binds 1 FMN per subunit.</text>
</comment>
<evidence type="ECO:0000256" key="3">
    <source>
        <dbReference type="ARBA" id="ARBA00022643"/>
    </source>
</evidence>
<evidence type="ECO:0000256" key="6">
    <source>
        <dbReference type="PIRSR" id="PIRSR000190-1"/>
    </source>
</evidence>
<feature type="domain" description="Pyridoxamine 5'-phosphate oxidase N-terminal" evidence="8">
    <location>
        <begin position="37"/>
        <end position="158"/>
    </location>
</feature>
<dbReference type="Pfam" id="PF10590">
    <property type="entry name" value="PNP_phzG_C"/>
    <property type="match status" value="1"/>
</dbReference>
<comment type="function">
    <text evidence="5">Catalyzes the oxidation of either pyridoxine 5'-phosphate (PNP) or pyridoxamine 5'-phosphate (PMP) into pyridoxal 5'-phosphate (PLP).</text>
</comment>
<sequence>MAKDLHLENIRREYSSLSLSRRDLPQDPFELVEKWLNQAIETQVNEPTAMLVGTATPEGRPSIRTVLLKEVLDGQFVFYSNYESRKGKQIAANPHVALTFLWHELERQIHVEGQIHRLSPEESDAYFAMRPYKSRVGARISPQSQSIPSREYIMMRFAAESLRFVGQTVPRPENWGGWAVVPERIEFWQGRDSRLHDRFLYERKEDGSWDIHRLAP</sequence>
<name>L1NHG9_9PORP</name>
<comment type="subunit">
    <text evidence="5">Homodimer.</text>
</comment>
<feature type="binding site" evidence="5 6">
    <location>
        <position position="130"/>
    </location>
    <ligand>
        <name>substrate</name>
    </ligand>
</feature>
<feature type="binding site" evidence="5 7">
    <location>
        <position position="198"/>
    </location>
    <ligand>
        <name>FMN</name>
        <dbReference type="ChEBI" id="CHEBI:58210"/>
    </ligand>
</feature>
<keyword evidence="3 5" id="KW-0288">FMN</keyword>
<dbReference type="PATRIC" id="fig|1127696.3.peg.201"/>
<feature type="binding site" evidence="5 7">
    <location>
        <begin position="143"/>
        <end position="144"/>
    </location>
    <ligand>
        <name>FMN</name>
        <dbReference type="ChEBI" id="CHEBI:58210"/>
    </ligand>
</feature>
<comment type="caution">
    <text evidence="10">The sequence shown here is derived from an EMBL/GenBank/DDBJ whole genome shotgun (WGS) entry which is preliminary data.</text>
</comment>
<dbReference type="InterPro" id="IPR019740">
    <property type="entry name" value="Pyridox_Oxase_CS"/>
</dbReference>